<organism evidence="10 11">
    <name type="scientific">Capsaspora owczarzaki (strain ATCC 30864)</name>
    <dbReference type="NCBI Taxonomy" id="595528"/>
    <lineage>
        <taxon>Eukaryota</taxon>
        <taxon>Filasterea</taxon>
        <taxon>Capsaspora</taxon>
    </lineage>
</organism>
<dbReference type="eggNOG" id="KOG2321">
    <property type="taxonomic scope" value="Eukaryota"/>
</dbReference>
<dbReference type="SMART" id="SM00320">
    <property type="entry name" value="WD40"/>
    <property type="match status" value="4"/>
</dbReference>
<keyword evidence="4" id="KW-0677">Repeat</keyword>
<feature type="domain" description="Nucleolar protein 10-like N-terminal" evidence="9">
    <location>
        <begin position="4"/>
        <end position="369"/>
    </location>
</feature>
<dbReference type="InParanoid" id="A0A0D2WUK1"/>
<evidence type="ECO:0000256" key="1">
    <source>
        <dbReference type="ARBA" id="ARBA00004604"/>
    </source>
</evidence>
<dbReference type="InterPro" id="IPR001680">
    <property type="entry name" value="WD40_rpt"/>
</dbReference>
<dbReference type="GO" id="GO:0032040">
    <property type="term" value="C:small-subunit processome"/>
    <property type="evidence" value="ECO:0007669"/>
    <property type="project" value="TreeGrafter"/>
</dbReference>
<gene>
    <name evidence="10" type="ORF">CAOG_006069</name>
</gene>
<evidence type="ECO:0000256" key="6">
    <source>
        <dbReference type="SAM" id="MobiDB-lite"/>
    </source>
</evidence>
<feature type="domain" description="NUC153" evidence="7">
    <location>
        <begin position="487"/>
        <end position="513"/>
    </location>
</feature>
<keyword evidence="11" id="KW-1185">Reference proteome</keyword>
<dbReference type="InterPro" id="IPR015943">
    <property type="entry name" value="WD40/YVTN_repeat-like_dom_sf"/>
</dbReference>
<evidence type="ECO:0000256" key="2">
    <source>
        <dbReference type="ARBA" id="ARBA00005264"/>
    </source>
</evidence>
<dbReference type="Pfam" id="PF23098">
    <property type="entry name" value="Beta-prop_NOL10_N"/>
    <property type="match status" value="1"/>
</dbReference>
<reference evidence="11" key="1">
    <citation type="submission" date="2011-02" db="EMBL/GenBank/DDBJ databases">
        <title>The Genome Sequence of Capsaspora owczarzaki ATCC 30864.</title>
        <authorList>
            <person name="Russ C."/>
            <person name="Cuomo C."/>
            <person name="Burger G."/>
            <person name="Gray M.W."/>
            <person name="Holland P.W.H."/>
            <person name="King N."/>
            <person name="Lang F.B.F."/>
            <person name="Roger A.J."/>
            <person name="Ruiz-Trillo I."/>
            <person name="Young S.K."/>
            <person name="Zeng Q."/>
            <person name="Gargeya S."/>
            <person name="Alvarado L."/>
            <person name="Berlin A."/>
            <person name="Chapman S.B."/>
            <person name="Chen Z."/>
            <person name="Freedman E."/>
            <person name="Gellesch M."/>
            <person name="Goldberg J."/>
            <person name="Griggs A."/>
            <person name="Gujja S."/>
            <person name="Heilman E."/>
            <person name="Heiman D."/>
            <person name="Howarth C."/>
            <person name="Mehta T."/>
            <person name="Neiman D."/>
            <person name="Pearson M."/>
            <person name="Roberts A."/>
            <person name="Saif S."/>
            <person name="Shea T."/>
            <person name="Shenoy N."/>
            <person name="Sisk P."/>
            <person name="Stolte C."/>
            <person name="Sykes S."/>
            <person name="White J."/>
            <person name="Yandava C."/>
            <person name="Haas B."/>
            <person name="Nusbaum C."/>
            <person name="Birren B."/>
        </authorList>
    </citation>
    <scope>NUCLEOTIDE SEQUENCE</scope>
    <source>
        <strain evidence="11">ATCC 30864</strain>
    </source>
</reference>
<dbReference type="Gene3D" id="2.130.10.10">
    <property type="entry name" value="YVTN repeat-like/Quinoprotein amine dehydrogenase"/>
    <property type="match status" value="2"/>
</dbReference>
<dbReference type="InterPro" id="IPR012580">
    <property type="entry name" value="NUC153"/>
</dbReference>
<comment type="subcellular location">
    <subcellularLocation>
        <location evidence="1">Nucleus</location>
        <location evidence="1">Nucleolus</location>
    </subcellularLocation>
</comment>
<evidence type="ECO:0000313" key="10">
    <source>
        <dbReference type="EMBL" id="KJE95638.1"/>
    </source>
</evidence>
<dbReference type="PANTHER" id="PTHR14927">
    <property type="entry name" value="NUCLEOLAR PROTEIN 10"/>
    <property type="match status" value="1"/>
</dbReference>
<accession>A0A0D2WUK1</accession>
<dbReference type="Pfam" id="PF08159">
    <property type="entry name" value="NUC153"/>
    <property type="match status" value="1"/>
</dbReference>
<evidence type="ECO:0000259" key="7">
    <source>
        <dbReference type="Pfam" id="PF08159"/>
    </source>
</evidence>
<dbReference type="InterPro" id="IPR056551">
    <property type="entry name" value="Beta-prop_NOL10_N"/>
</dbReference>
<proteinExistence type="inferred from homology"/>
<dbReference type="STRING" id="595528.A0A0D2WUK1"/>
<dbReference type="Proteomes" id="UP000008743">
    <property type="component" value="Unassembled WGS sequence"/>
</dbReference>
<dbReference type="OMA" id="GYFMDVR"/>
<dbReference type="Pfam" id="PF23097">
    <property type="entry name" value="NOL10_2nd"/>
    <property type="match status" value="1"/>
</dbReference>
<feature type="compositionally biased region" description="Basic and acidic residues" evidence="6">
    <location>
        <begin position="659"/>
        <end position="671"/>
    </location>
</feature>
<dbReference type="PANTHER" id="PTHR14927:SF0">
    <property type="entry name" value="NUCLEOLAR PROTEIN 10"/>
    <property type="match status" value="1"/>
</dbReference>
<dbReference type="FunCoup" id="A0A0D2WUK1">
    <property type="interactions" value="683"/>
</dbReference>
<dbReference type="InterPro" id="IPR040382">
    <property type="entry name" value="NOL10/Enp2"/>
</dbReference>
<name>A0A0D2WUK1_CAPO3</name>
<dbReference type="SUPFAM" id="SSF50978">
    <property type="entry name" value="WD40 repeat-like"/>
    <property type="match status" value="1"/>
</dbReference>
<sequence>MKLVSPNDVKVYNVSAGKSMPEWISDRKRRSLLKNDAELRQRISLLQDFEMPTAATNLRASKDGRFLLATGVYPPRIRCYELSELAMKFERYLQSEPVKFEMLSDDYTKIACLSSDRFLEIHAQYGTHYKTRIPRFGRDLAYMESATELIAVGDSTDIYRLNLELGRFMTPWASSIGSQGGLNVVALNSVHDLVAVGSVDGRIECWDPRSRTCHGQLDIAAILAQGSSIDSAGIPEVTSIQFDTDGLSMAVGVSTGQVLLFDVRSDQPVLIKDHQYGFPIKRIKFHRPSGKMVTADTKIIKIWERNTGETYTSIEPEHDINDALMYGDSGLILTANEDKKMQAYYVPSLGNAPKWCSFLDNLTEELEETAQPEVFDDYKFVTRKDLEVLGLTHLVGTNLLRAYMHGFFIDLRLYNRAKAIAEPFAYEEYRKSKIKEKIDAQRANRISVQKRLPKVNKGFAKLLLDEESAETNAKKKAALQSSNPLTDDRFGAMFKNPEFEIDPESETFRILHPTLSKSTAQLQHMFREVGKPAKADDDDDDDEDELEGRASDDDNSDEEDEREAAAAAKAAARAKKEKAAAKTKFYEIKDDANSGLVNAMGATSDKAIAIAKRRAAVPLGIRAQTETIDMATATRAPVGAMQMTFVRETNKDKARKPAAPKDDIPRERRGVKELRLKKQGGPAYWRGHRVK</sequence>
<feature type="compositionally biased region" description="Acidic residues" evidence="6">
    <location>
        <begin position="553"/>
        <end position="562"/>
    </location>
</feature>
<feature type="region of interest" description="Disordered" evidence="6">
    <location>
        <begin position="649"/>
        <end position="671"/>
    </location>
</feature>
<evidence type="ECO:0000259" key="9">
    <source>
        <dbReference type="Pfam" id="PF23098"/>
    </source>
</evidence>
<feature type="domain" description="Nucleolar protein 10-like second" evidence="8">
    <location>
        <begin position="374"/>
        <end position="422"/>
    </location>
</feature>
<evidence type="ECO:0000256" key="5">
    <source>
        <dbReference type="ARBA" id="ARBA00023242"/>
    </source>
</evidence>
<dbReference type="PhylomeDB" id="A0A0D2WUK1"/>
<keyword evidence="3" id="KW-0853">WD repeat</keyword>
<evidence type="ECO:0000256" key="3">
    <source>
        <dbReference type="ARBA" id="ARBA00022574"/>
    </source>
</evidence>
<feature type="compositionally biased region" description="Acidic residues" evidence="6">
    <location>
        <begin position="536"/>
        <end position="546"/>
    </location>
</feature>
<dbReference type="AlphaFoldDB" id="A0A0D2WUK1"/>
<comment type="similarity">
    <text evidence="2">Belongs to the WD repeat NOL10/ENP2 family.</text>
</comment>
<evidence type="ECO:0000256" key="4">
    <source>
        <dbReference type="ARBA" id="ARBA00022737"/>
    </source>
</evidence>
<dbReference type="RefSeq" id="XP_004345659.1">
    <property type="nucleotide sequence ID" value="XM_004345609.2"/>
</dbReference>
<dbReference type="InterPro" id="IPR056550">
    <property type="entry name" value="NOL10_2nd"/>
</dbReference>
<evidence type="ECO:0000259" key="8">
    <source>
        <dbReference type="Pfam" id="PF23097"/>
    </source>
</evidence>
<dbReference type="EMBL" id="KE346369">
    <property type="protein sequence ID" value="KJE95638.1"/>
    <property type="molecule type" value="Genomic_DNA"/>
</dbReference>
<dbReference type="GO" id="GO:0030686">
    <property type="term" value="C:90S preribosome"/>
    <property type="evidence" value="ECO:0007669"/>
    <property type="project" value="TreeGrafter"/>
</dbReference>
<feature type="region of interest" description="Disordered" evidence="6">
    <location>
        <begin position="530"/>
        <end position="564"/>
    </location>
</feature>
<dbReference type="GO" id="GO:0000462">
    <property type="term" value="P:maturation of SSU-rRNA from tricistronic rRNA transcript (SSU-rRNA, 5.8S rRNA, LSU-rRNA)"/>
    <property type="evidence" value="ECO:0007669"/>
    <property type="project" value="TreeGrafter"/>
</dbReference>
<evidence type="ECO:0000313" key="11">
    <source>
        <dbReference type="Proteomes" id="UP000008743"/>
    </source>
</evidence>
<dbReference type="InterPro" id="IPR036322">
    <property type="entry name" value="WD40_repeat_dom_sf"/>
</dbReference>
<protein>
    <submittedName>
        <fullName evidence="10">Nucleolar protein 10</fullName>
    </submittedName>
</protein>
<keyword evidence="5" id="KW-0539">Nucleus</keyword>
<dbReference type="OrthoDB" id="273340at2759"/>